<evidence type="ECO:0000256" key="1">
    <source>
        <dbReference type="ARBA" id="ARBA00005233"/>
    </source>
</evidence>
<dbReference type="Gene3D" id="3.30.700.10">
    <property type="entry name" value="Glycoprotein, Type 4 Pilin"/>
    <property type="match status" value="1"/>
</dbReference>
<dbReference type="GO" id="GO:0009289">
    <property type="term" value="C:pilus"/>
    <property type="evidence" value="ECO:0007669"/>
    <property type="project" value="InterPro"/>
</dbReference>
<protein>
    <recommendedName>
        <fullName evidence="2">Pilin</fullName>
    </recommendedName>
</protein>
<evidence type="ECO:0000313" key="4">
    <source>
        <dbReference type="Proteomes" id="UP001165292"/>
    </source>
</evidence>
<reference evidence="3" key="1">
    <citation type="submission" date="2022-06" db="EMBL/GenBank/DDBJ databases">
        <title>Detection of beta-lactamases in bacteria of animal origin.</title>
        <authorList>
            <person name="Mlynarcik P."/>
            <person name="Zdarska V."/>
            <person name="Chudobova H."/>
            <person name="Prochazkova P."/>
            <person name="Hricova K."/>
            <person name="Mezerova K."/>
            <person name="Bardon J."/>
            <person name="Dolejska M."/>
            <person name="Sukkar I."/>
            <person name="Kolar M."/>
        </authorList>
    </citation>
    <scope>NUCLEOTIDE SEQUENCE</scope>
    <source>
        <strain evidence="3">S 300-3</strain>
    </source>
</reference>
<accession>A0AA41WI74</accession>
<dbReference type="AlphaFoldDB" id="A0AA41WI74"/>
<gene>
    <name evidence="3" type="ORF">NJF43_04015</name>
</gene>
<dbReference type="SUPFAM" id="SSF54523">
    <property type="entry name" value="Pili subunits"/>
    <property type="match status" value="1"/>
</dbReference>
<comment type="similarity">
    <text evidence="1">Belongs to the N-Me-Phe pilin family.</text>
</comment>
<sequence>MAAAKTAVTETYASTNNLTSLSNALVGIAPTNTAQGSYITTLDVAANGVITVGLNTGIETTGCTGANALTLTPSIQADTNLLTWAGSSAAACNKYVPANFRS</sequence>
<dbReference type="Pfam" id="PF00114">
    <property type="entry name" value="Pilin"/>
    <property type="match status" value="1"/>
</dbReference>
<dbReference type="Proteomes" id="UP001165292">
    <property type="component" value="Unassembled WGS sequence"/>
</dbReference>
<organism evidence="3 4">
    <name type="scientific">Stutzerimonas nitrititolerans</name>
    <dbReference type="NCBI Taxonomy" id="2482751"/>
    <lineage>
        <taxon>Bacteria</taxon>
        <taxon>Pseudomonadati</taxon>
        <taxon>Pseudomonadota</taxon>
        <taxon>Gammaproteobacteria</taxon>
        <taxon>Pseudomonadales</taxon>
        <taxon>Pseudomonadaceae</taxon>
        <taxon>Stutzerimonas</taxon>
    </lineage>
</organism>
<evidence type="ECO:0000256" key="2">
    <source>
        <dbReference type="ARBA" id="ARBA00029638"/>
    </source>
</evidence>
<name>A0AA41WI74_9GAMM</name>
<evidence type="ECO:0000313" key="3">
    <source>
        <dbReference type="EMBL" id="MCO7543918.1"/>
    </source>
</evidence>
<dbReference type="InterPro" id="IPR045584">
    <property type="entry name" value="Pilin-like"/>
</dbReference>
<comment type="caution">
    <text evidence="3">The sequence shown here is derived from an EMBL/GenBank/DDBJ whole genome shotgun (WGS) entry which is preliminary data.</text>
</comment>
<dbReference type="EMBL" id="JAMYBS010000003">
    <property type="protein sequence ID" value="MCO7543918.1"/>
    <property type="molecule type" value="Genomic_DNA"/>
</dbReference>
<dbReference type="GO" id="GO:0007155">
    <property type="term" value="P:cell adhesion"/>
    <property type="evidence" value="ECO:0007669"/>
    <property type="project" value="InterPro"/>
</dbReference>
<proteinExistence type="inferred from homology"/>
<dbReference type="InterPro" id="IPR001082">
    <property type="entry name" value="Pilin"/>
</dbReference>